<dbReference type="SUPFAM" id="SSF56672">
    <property type="entry name" value="DNA/RNA polymerases"/>
    <property type="match status" value="1"/>
</dbReference>
<evidence type="ECO:0000313" key="2">
    <source>
        <dbReference type="EMBL" id="BBH02320.1"/>
    </source>
</evidence>
<name>A0A4Y1RDI6_PRUDU</name>
<dbReference type="Pfam" id="PF07727">
    <property type="entry name" value="RVT_2"/>
    <property type="match status" value="1"/>
</dbReference>
<dbReference type="InterPro" id="IPR013103">
    <property type="entry name" value="RVT_2"/>
</dbReference>
<organism evidence="2">
    <name type="scientific">Prunus dulcis</name>
    <name type="common">Almond</name>
    <name type="synonym">Amygdalus dulcis</name>
    <dbReference type="NCBI Taxonomy" id="3755"/>
    <lineage>
        <taxon>Eukaryota</taxon>
        <taxon>Viridiplantae</taxon>
        <taxon>Streptophyta</taxon>
        <taxon>Embryophyta</taxon>
        <taxon>Tracheophyta</taxon>
        <taxon>Spermatophyta</taxon>
        <taxon>Magnoliopsida</taxon>
        <taxon>eudicotyledons</taxon>
        <taxon>Gunneridae</taxon>
        <taxon>Pentapetalae</taxon>
        <taxon>rosids</taxon>
        <taxon>fabids</taxon>
        <taxon>Rosales</taxon>
        <taxon>Rosaceae</taxon>
        <taxon>Amygdaloideae</taxon>
        <taxon>Amygdaleae</taxon>
        <taxon>Prunus</taxon>
    </lineage>
</organism>
<dbReference type="PANTHER" id="PTHR11439">
    <property type="entry name" value="GAG-POL-RELATED RETROTRANSPOSON"/>
    <property type="match status" value="1"/>
</dbReference>
<dbReference type="InterPro" id="IPR043502">
    <property type="entry name" value="DNA/RNA_pol_sf"/>
</dbReference>
<dbReference type="EMBL" id="AP019300">
    <property type="protein sequence ID" value="BBH02320.1"/>
    <property type="molecule type" value="Genomic_DNA"/>
</dbReference>
<dbReference type="PANTHER" id="PTHR11439:SF455">
    <property type="entry name" value="RLK (RECEPTOR-LIKE PROTEIN KINASE) 8, PUTATIVE-RELATED"/>
    <property type="match status" value="1"/>
</dbReference>
<reference evidence="2" key="1">
    <citation type="journal article" date="2019" name="Science">
        <title>Mutation of a bHLH transcription factor allowed almond domestication.</title>
        <authorList>
            <person name="Sanchez-Perez R."/>
            <person name="Pavan S."/>
            <person name="Mazzeo R."/>
            <person name="Moldovan C."/>
            <person name="Aiese Cigliano R."/>
            <person name="Del Cueto J."/>
            <person name="Ricciardi F."/>
            <person name="Lotti C."/>
            <person name="Ricciardi L."/>
            <person name="Dicenta F."/>
            <person name="Lopez-Marques R.L."/>
            <person name="Lindberg Moller B."/>
        </authorList>
    </citation>
    <scope>NUCLEOTIDE SEQUENCE</scope>
</reference>
<dbReference type="CDD" id="cd09272">
    <property type="entry name" value="RNase_HI_RT_Ty1"/>
    <property type="match status" value="1"/>
</dbReference>
<evidence type="ECO:0000259" key="1">
    <source>
        <dbReference type="Pfam" id="PF07727"/>
    </source>
</evidence>
<dbReference type="AlphaFoldDB" id="A0A4Y1RDI6"/>
<proteinExistence type="predicted"/>
<gene>
    <name evidence="2" type="ORF">Prudu_012851</name>
</gene>
<sequence>FFATALTTITEADTPSHFKAAGSQKALQLQGTWILALPPVDKNIVSCKWIYKIKRHVNGSISRYKARLVPRGLAAAFKWELTQLDVKNAFLHDELQEEVYMQQPQGFKDSTRPEFVCKLLKSLYGLKQAPRAWNAKFTSYLPSLSFQVSHSDPSLFIKKTATDLVILLLYVDDIIIIGSNAILIQTVIDSLAEVFDMKDIGKLTHFLGLQVQYQDNGTYLIKRVGMDTCKPCSTPCKPHQQLLHNDVVALSDPTLYGSLVDIAYAINTVCQFMTQPTNLHMCHVKHISNISKAHFNMVLAYSQGSMADDPNTQRSTIGYVVFLGHNPISWSSKKQALVSRCSTEAEYKALAHCAPNISWIRQLLCDLHISIPKAPILTKGKHNPLFHNYCSNLRLGPSPAEIKGG</sequence>
<accession>A0A4Y1RDI6</accession>
<protein>
    <submittedName>
        <fullName evidence="2">Transposable element protein</fullName>
    </submittedName>
</protein>
<feature type="domain" description="Reverse transcriptase Ty1/copia-type" evidence="1">
    <location>
        <begin position="73"/>
        <end position="222"/>
    </location>
</feature>
<feature type="non-terminal residue" evidence="2">
    <location>
        <position position="1"/>
    </location>
</feature>